<organism evidence="1">
    <name type="scientific">marine metagenome</name>
    <dbReference type="NCBI Taxonomy" id="408172"/>
    <lineage>
        <taxon>unclassified sequences</taxon>
        <taxon>metagenomes</taxon>
        <taxon>ecological metagenomes</taxon>
    </lineage>
</organism>
<dbReference type="InterPro" id="IPR010869">
    <property type="entry name" value="DUF1501"/>
</dbReference>
<proteinExistence type="predicted"/>
<evidence type="ECO:0008006" key="2">
    <source>
        <dbReference type="Google" id="ProtNLM"/>
    </source>
</evidence>
<reference evidence="1" key="1">
    <citation type="submission" date="2018-05" db="EMBL/GenBank/DDBJ databases">
        <authorList>
            <person name="Lanie J.A."/>
            <person name="Ng W.-L."/>
            <person name="Kazmierczak K.M."/>
            <person name="Andrzejewski T.M."/>
            <person name="Davidsen T.M."/>
            <person name="Wayne K.J."/>
            <person name="Tettelin H."/>
            <person name="Glass J.I."/>
            <person name="Rusch D."/>
            <person name="Podicherti R."/>
            <person name="Tsui H.-C.T."/>
            <person name="Winkler M.E."/>
        </authorList>
    </citation>
    <scope>NUCLEOTIDE SEQUENCE</scope>
</reference>
<sequence length="207" mass="22499">MKDSYQARRQFIERCAFGAFGLSVLPDLTAVSPNTGGNGFGKAKRIIFLQVKGGMSHIDTFDPKTGPTKGPGDAIRTKADFQVTEYLPKTAQVADRISVIRSMTAKVGVHGPAQYFMRTAFTQRNTVKHPNLGAWAQHYLGESHKTLPSSACINTDPKYGNGFFPTAYSPIPILDPETGLRNIDTKGGSGALKKRLGLSEKLSNFFS</sequence>
<protein>
    <recommendedName>
        <fullName evidence="2">DUF1501 domain-containing protein</fullName>
    </recommendedName>
</protein>
<dbReference type="AlphaFoldDB" id="A0A382VNT4"/>
<feature type="non-terminal residue" evidence="1">
    <location>
        <position position="207"/>
    </location>
</feature>
<evidence type="ECO:0000313" key="1">
    <source>
        <dbReference type="EMBL" id="SVD47675.1"/>
    </source>
</evidence>
<accession>A0A382VNT4</accession>
<name>A0A382VNT4_9ZZZZ</name>
<dbReference type="Pfam" id="PF07394">
    <property type="entry name" value="DUF1501"/>
    <property type="match status" value="1"/>
</dbReference>
<dbReference type="EMBL" id="UINC01153128">
    <property type="protein sequence ID" value="SVD47675.1"/>
    <property type="molecule type" value="Genomic_DNA"/>
</dbReference>
<gene>
    <name evidence="1" type="ORF">METZ01_LOCUS400529</name>
</gene>